<dbReference type="EMBL" id="CP001684">
    <property type="protein sequence ID" value="ACV22355.1"/>
    <property type="molecule type" value="Genomic_DNA"/>
</dbReference>
<feature type="compositionally biased region" description="Acidic residues" evidence="10">
    <location>
        <begin position="51"/>
        <end position="62"/>
    </location>
</feature>
<keyword evidence="12" id="KW-1185">Reference proteome</keyword>
<feature type="transmembrane region" description="Helical" evidence="9">
    <location>
        <begin position="6"/>
        <end position="23"/>
    </location>
</feature>
<keyword evidence="7 9" id="KW-0811">Translocation</keyword>
<dbReference type="HOGENOM" id="CLU_086034_1_5_11"/>
<comment type="subcellular location">
    <subcellularLocation>
        <location evidence="1 9">Cell membrane</location>
        <topology evidence="1 9">Single-pass membrane protein</topology>
    </subcellularLocation>
</comment>
<dbReference type="InterPro" id="IPR003369">
    <property type="entry name" value="TatA/B/E"/>
</dbReference>
<evidence type="ECO:0000313" key="11">
    <source>
        <dbReference type="EMBL" id="ACV22355.1"/>
    </source>
</evidence>
<proteinExistence type="inferred from homology"/>
<dbReference type="NCBIfam" id="TIGR01411">
    <property type="entry name" value="tatAE"/>
    <property type="match status" value="1"/>
</dbReference>
<dbReference type="PRINTS" id="PR01506">
    <property type="entry name" value="TATBPROTEIN"/>
</dbReference>
<dbReference type="AlphaFoldDB" id="C7N620"/>
<comment type="function">
    <text evidence="9">Part of the twin-arginine translocation (Tat) system that transports large folded proteins containing a characteristic twin-arginine motif in their signal peptide across membranes. TatA could form the protein-conducting channel of the Tat system.</text>
</comment>
<organism evidence="11 12">
    <name type="scientific">Slackia heliotrinireducens (strain ATCC 29202 / DSM 20476 / NCTC 11029 / RHS 1)</name>
    <name type="common">Peptococcus heliotrinreducens</name>
    <dbReference type="NCBI Taxonomy" id="471855"/>
    <lineage>
        <taxon>Bacteria</taxon>
        <taxon>Bacillati</taxon>
        <taxon>Actinomycetota</taxon>
        <taxon>Coriobacteriia</taxon>
        <taxon>Eggerthellales</taxon>
        <taxon>Eggerthellaceae</taxon>
        <taxon>Slackia</taxon>
    </lineage>
</organism>
<dbReference type="PANTHER" id="PTHR42982:SF1">
    <property type="entry name" value="SEC-INDEPENDENT PROTEIN TRANSLOCASE PROTEIN TATA"/>
    <property type="match status" value="1"/>
</dbReference>
<evidence type="ECO:0000256" key="6">
    <source>
        <dbReference type="ARBA" id="ARBA00022989"/>
    </source>
</evidence>
<keyword evidence="2 9" id="KW-0813">Transport</keyword>
<evidence type="ECO:0000256" key="3">
    <source>
        <dbReference type="ARBA" id="ARBA00022475"/>
    </source>
</evidence>
<keyword evidence="4 9" id="KW-0812">Transmembrane</keyword>
<dbReference type="Pfam" id="PF02416">
    <property type="entry name" value="TatA_B_E"/>
    <property type="match status" value="1"/>
</dbReference>
<gene>
    <name evidence="9" type="primary">tatA</name>
    <name evidence="11" type="ordered locus">Shel_13320</name>
</gene>
<comment type="subunit">
    <text evidence="9">The Tat system comprises two distinct complexes: a TatABC complex, containing multiple copies of TatA, TatB and TatC subunits, and a separate TatA complex, containing only TatA subunits. Substrates initially bind to the TatABC complex, which probably triggers association of the separate TatA complex to form the active translocon.</text>
</comment>
<evidence type="ECO:0000313" key="12">
    <source>
        <dbReference type="Proteomes" id="UP000002026"/>
    </source>
</evidence>
<evidence type="ECO:0000256" key="4">
    <source>
        <dbReference type="ARBA" id="ARBA00022692"/>
    </source>
</evidence>
<dbReference type="Proteomes" id="UP000002026">
    <property type="component" value="Chromosome"/>
</dbReference>
<evidence type="ECO:0000256" key="8">
    <source>
        <dbReference type="ARBA" id="ARBA00023136"/>
    </source>
</evidence>
<dbReference type="KEGG" id="shi:Shel_13320"/>
<dbReference type="InterPro" id="IPR006312">
    <property type="entry name" value="TatA/E"/>
</dbReference>
<comment type="similarity">
    <text evidence="9">Belongs to the TatA/E family.</text>
</comment>
<evidence type="ECO:0000256" key="10">
    <source>
        <dbReference type="SAM" id="MobiDB-lite"/>
    </source>
</evidence>
<dbReference type="RefSeq" id="WP_012798457.1">
    <property type="nucleotide sequence ID" value="NC_013165.1"/>
</dbReference>
<dbReference type="HAMAP" id="MF_00236">
    <property type="entry name" value="TatA_E"/>
    <property type="match status" value="1"/>
</dbReference>
<evidence type="ECO:0000256" key="1">
    <source>
        <dbReference type="ARBA" id="ARBA00004162"/>
    </source>
</evidence>
<sequence>MKIGGLGLPELLIILAVALLIFGPKQLPKLGAALGKTVRNLRQGMDSEMKEAEEEAAKEEEEQKTAKPRKKKAAKKIEAPQAEEAAEETAEATEKVEA</sequence>
<evidence type="ECO:0000256" key="7">
    <source>
        <dbReference type="ARBA" id="ARBA00023010"/>
    </source>
</evidence>
<accession>C7N620</accession>
<evidence type="ECO:0000256" key="2">
    <source>
        <dbReference type="ARBA" id="ARBA00022448"/>
    </source>
</evidence>
<dbReference type="Gene3D" id="1.20.5.3310">
    <property type="match status" value="1"/>
</dbReference>
<reference evidence="11 12" key="1">
    <citation type="journal article" date="2009" name="Stand. Genomic Sci.">
        <title>Complete genome sequence of Slackia heliotrinireducens type strain (RHS 1).</title>
        <authorList>
            <person name="Pukall R."/>
            <person name="Lapidus A."/>
            <person name="Nolan M."/>
            <person name="Copeland A."/>
            <person name="Glavina Del Rio T."/>
            <person name="Lucas S."/>
            <person name="Chen F."/>
            <person name="Tice H."/>
            <person name="Cheng J.F."/>
            <person name="Chertkov O."/>
            <person name="Bruce D."/>
            <person name="Goodwin L."/>
            <person name="Kuske C."/>
            <person name="Brettin T."/>
            <person name="Detter J.C."/>
            <person name="Han C."/>
            <person name="Pitluck S."/>
            <person name="Pati A."/>
            <person name="Mavrommatis K."/>
            <person name="Ivanova N."/>
            <person name="Ovchinnikova G."/>
            <person name="Chen A."/>
            <person name="Palaniappan K."/>
            <person name="Schneider S."/>
            <person name="Rohde M."/>
            <person name="Chain P."/>
            <person name="D'haeseleer P."/>
            <person name="Goker M."/>
            <person name="Bristow J."/>
            <person name="Eisen J.A."/>
            <person name="Markowitz V."/>
            <person name="Kyrpides N.C."/>
            <person name="Klenk H.P."/>
            <person name="Hugenholtz P."/>
        </authorList>
    </citation>
    <scope>NUCLEOTIDE SEQUENCE [LARGE SCALE GENOMIC DNA]</scope>
    <source>
        <strain evidence="12">ATCC 29202 / DSM 20476 / NCTC 11029 / RHS 1</strain>
    </source>
</reference>
<dbReference type="GO" id="GO:0043953">
    <property type="term" value="P:protein transport by the Tat complex"/>
    <property type="evidence" value="ECO:0007669"/>
    <property type="project" value="UniProtKB-UniRule"/>
</dbReference>
<feature type="region of interest" description="Disordered" evidence="10">
    <location>
        <begin position="45"/>
        <end position="98"/>
    </location>
</feature>
<dbReference type="GO" id="GO:0008320">
    <property type="term" value="F:protein transmembrane transporter activity"/>
    <property type="evidence" value="ECO:0007669"/>
    <property type="project" value="UniProtKB-UniRule"/>
</dbReference>
<dbReference type="PANTHER" id="PTHR42982">
    <property type="entry name" value="SEC-INDEPENDENT PROTEIN TRANSLOCASE PROTEIN TATA"/>
    <property type="match status" value="1"/>
</dbReference>
<keyword evidence="8 9" id="KW-0472">Membrane</keyword>
<dbReference type="STRING" id="471855.Shel_13320"/>
<evidence type="ECO:0000256" key="9">
    <source>
        <dbReference type="HAMAP-Rule" id="MF_00236"/>
    </source>
</evidence>
<keyword evidence="6 9" id="KW-1133">Transmembrane helix</keyword>
<name>C7N620_SLAHD</name>
<keyword evidence="5 9" id="KW-0653">Protein transport</keyword>
<dbReference type="GO" id="GO:0033281">
    <property type="term" value="C:TAT protein transport complex"/>
    <property type="evidence" value="ECO:0007669"/>
    <property type="project" value="UniProtKB-UniRule"/>
</dbReference>
<protein>
    <recommendedName>
        <fullName evidence="9">Sec-independent protein translocase protein TatA</fullName>
    </recommendedName>
</protein>
<keyword evidence="3 9" id="KW-1003">Cell membrane</keyword>
<dbReference type="eggNOG" id="COG1826">
    <property type="taxonomic scope" value="Bacteria"/>
</dbReference>
<evidence type="ECO:0000256" key="5">
    <source>
        <dbReference type="ARBA" id="ARBA00022927"/>
    </source>
</evidence>